<protein>
    <submittedName>
        <fullName evidence="1">Uncharacterized protein</fullName>
    </submittedName>
</protein>
<evidence type="ECO:0000313" key="2">
    <source>
        <dbReference type="Proteomes" id="UP000694425"/>
    </source>
</evidence>
<organism evidence="1 2">
    <name type="scientific">Neovison vison</name>
    <name type="common">American mink</name>
    <name type="synonym">Mustela vison</name>
    <dbReference type="NCBI Taxonomy" id="452646"/>
    <lineage>
        <taxon>Eukaryota</taxon>
        <taxon>Metazoa</taxon>
        <taxon>Chordata</taxon>
        <taxon>Craniata</taxon>
        <taxon>Vertebrata</taxon>
        <taxon>Euteleostomi</taxon>
        <taxon>Mammalia</taxon>
        <taxon>Eutheria</taxon>
        <taxon>Laurasiatheria</taxon>
        <taxon>Carnivora</taxon>
        <taxon>Caniformia</taxon>
        <taxon>Musteloidea</taxon>
        <taxon>Mustelidae</taxon>
        <taxon>Mustelinae</taxon>
        <taxon>Neogale</taxon>
    </lineage>
</organism>
<dbReference type="Proteomes" id="UP000694425">
    <property type="component" value="Unplaced"/>
</dbReference>
<dbReference type="GeneTree" id="ENSGT00960000189875"/>
<keyword evidence="2" id="KW-1185">Reference proteome</keyword>
<evidence type="ECO:0000313" key="1">
    <source>
        <dbReference type="Ensembl" id="ENSNVIP00000022534.1"/>
    </source>
</evidence>
<sequence length="91" mass="10160">MGQSVNITKPILPQLEMLKNEPKQEVEFLSTSIAQVMGYRPSTWKPGSVNVLKNKGKASLVPLTSSVCPWEATRCGTCTHLWTRLLCRKDT</sequence>
<accession>A0A8C7ETK6</accession>
<name>A0A8C7ETK6_NEOVI</name>
<dbReference type="AlphaFoldDB" id="A0A8C7ETK6"/>
<proteinExistence type="predicted"/>
<dbReference type="Ensembl" id="ENSNVIT00000026218.1">
    <property type="protein sequence ID" value="ENSNVIP00000022534.1"/>
    <property type="gene ID" value="ENSNVIG00000017573.1"/>
</dbReference>
<reference evidence="1" key="1">
    <citation type="submission" date="2025-08" db="UniProtKB">
        <authorList>
            <consortium name="Ensembl"/>
        </authorList>
    </citation>
    <scope>IDENTIFICATION</scope>
</reference>
<reference evidence="1" key="2">
    <citation type="submission" date="2025-09" db="UniProtKB">
        <authorList>
            <consortium name="Ensembl"/>
        </authorList>
    </citation>
    <scope>IDENTIFICATION</scope>
</reference>